<organism evidence="2 4">
    <name type="scientific">Bacillus canaveralius</name>
    <dbReference type="NCBI Taxonomy" id="1403243"/>
    <lineage>
        <taxon>Bacteria</taxon>
        <taxon>Bacillati</taxon>
        <taxon>Bacillota</taxon>
        <taxon>Bacilli</taxon>
        <taxon>Bacillales</taxon>
        <taxon>Bacillaceae</taxon>
        <taxon>Bacillus</taxon>
    </lineage>
</organism>
<comment type="caution">
    <text evidence="2">The sequence shown here is derived from an EMBL/GenBank/DDBJ whole genome shotgun (WGS) entry which is preliminary data.</text>
</comment>
<evidence type="ECO:0000313" key="4">
    <source>
        <dbReference type="Proteomes" id="UP000234951"/>
    </source>
</evidence>
<dbReference type="EMBL" id="PGVA01000060">
    <property type="protein sequence ID" value="PLR80079.1"/>
    <property type="molecule type" value="Genomic_DNA"/>
</dbReference>
<sequence>MYKYLMQINGYANYLGKVHQQYFTQQFKGYYGKEFLTLVDCDFDEHSDTSWLRSIVRKHRKVFHPLQHLLLLSFLNVSVKDLDQFKGKQYKPFGQAPYYCLNPAAGHYKNRVIEDVTITTCTDTRRPVGTLSCKCGFVYSRRGPNIDENDVFRIGRIKVFGDIWLAKLKELVASGLSYYVSNKF</sequence>
<dbReference type="EMBL" id="PGVD01000101">
    <property type="protein sequence ID" value="PLR88516.1"/>
    <property type="molecule type" value="Genomic_DNA"/>
</dbReference>
<gene>
    <name evidence="2" type="ORF">CU635_19675</name>
    <name evidence="3" type="ORF">CVD25_22550</name>
</gene>
<dbReference type="OrthoDB" id="470139at2"/>
<dbReference type="AlphaFoldDB" id="A0A2N5GH93"/>
<proteinExistence type="predicted"/>
<reference evidence="3 5" key="2">
    <citation type="submission" date="2017-12" db="EMBL/GenBank/DDBJ databases">
        <title>Comparative Functional Genomics of Dry Heat Resistant strains isolated from the Viking Spacecraft.</title>
        <authorList>
            <person name="Seuylemezian A."/>
            <person name="Cooper K."/>
            <person name="Vaishampayan P."/>
        </authorList>
    </citation>
    <scope>NUCLEOTIDE SEQUENCE [LARGE SCALE GENOMIC DNA]</scope>
    <source>
        <strain evidence="3 5">ATCC 29669</strain>
    </source>
</reference>
<protein>
    <recommendedName>
        <fullName evidence="1">Transposon Tn7 transposition protein TnsD C-terminal domain-containing protein</fullName>
    </recommendedName>
</protein>
<evidence type="ECO:0000259" key="1">
    <source>
        <dbReference type="Pfam" id="PF15978"/>
    </source>
</evidence>
<reference evidence="2 4" key="1">
    <citation type="submission" date="2017-11" db="EMBL/GenBank/DDBJ databases">
        <title>Comparitive Functional Genomics of Dry Heat Resistant strains isolated from the Viking Spacecraft.</title>
        <authorList>
            <person name="Seuylemezian A."/>
            <person name="Cooper K."/>
            <person name="Vaishampayan P."/>
        </authorList>
    </citation>
    <scope>NUCLEOTIDE SEQUENCE [LARGE SCALE GENOMIC DNA]</scope>
    <source>
        <strain evidence="2 4">M4.6</strain>
    </source>
</reference>
<evidence type="ECO:0000313" key="3">
    <source>
        <dbReference type="EMBL" id="PLR88516.1"/>
    </source>
</evidence>
<accession>A0A2N5GH93</accession>
<evidence type="ECO:0000313" key="2">
    <source>
        <dbReference type="EMBL" id="PLR80079.1"/>
    </source>
</evidence>
<dbReference type="Pfam" id="PF15978">
    <property type="entry name" value="TnsD"/>
    <property type="match status" value="1"/>
</dbReference>
<dbReference type="Proteomes" id="UP000234951">
    <property type="component" value="Unassembled WGS sequence"/>
</dbReference>
<keyword evidence="5" id="KW-1185">Reference proteome</keyword>
<evidence type="ECO:0000313" key="5">
    <source>
        <dbReference type="Proteomes" id="UP000235114"/>
    </source>
</evidence>
<feature type="domain" description="Transposon Tn7 transposition protein TnsD C-terminal" evidence="1">
    <location>
        <begin position="2"/>
        <end position="178"/>
    </location>
</feature>
<name>A0A2N5GH93_9BACI</name>
<dbReference type="Proteomes" id="UP000235114">
    <property type="component" value="Unassembled WGS sequence"/>
</dbReference>
<dbReference type="InterPro" id="IPR032750">
    <property type="entry name" value="TnsD_C"/>
</dbReference>